<feature type="transmembrane region" description="Helical" evidence="5">
    <location>
        <begin position="115"/>
        <end position="135"/>
    </location>
</feature>
<evidence type="ECO:0000256" key="3">
    <source>
        <dbReference type="ARBA" id="ARBA00022989"/>
    </source>
</evidence>
<protein>
    <recommendedName>
        <fullName evidence="6">Integral membrane bound transporter domain-containing protein</fullName>
    </recommendedName>
</protein>
<feature type="transmembrane region" description="Helical" evidence="5">
    <location>
        <begin position="28"/>
        <end position="45"/>
    </location>
</feature>
<evidence type="ECO:0000256" key="5">
    <source>
        <dbReference type="SAM" id="Phobius"/>
    </source>
</evidence>
<evidence type="ECO:0000313" key="7">
    <source>
        <dbReference type="EMBL" id="GIG55454.1"/>
    </source>
</evidence>
<keyword evidence="2 5" id="KW-0812">Transmembrane</keyword>
<gene>
    <name evidence="7" type="ORF">Dac01nite_22060</name>
</gene>
<dbReference type="Pfam" id="PF13515">
    <property type="entry name" value="FUSC_2"/>
    <property type="match status" value="1"/>
</dbReference>
<evidence type="ECO:0000256" key="4">
    <source>
        <dbReference type="ARBA" id="ARBA00023136"/>
    </source>
</evidence>
<comment type="subcellular location">
    <subcellularLocation>
        <location evidence="1">Membrane</location>
        <topology evidence="1">Multi-pass membrane protein</topology>
    </subcellularLocation>
</comment>
<keyword evidence="8" id="KW-1185">Reference proteome</keyword>
<accession>A0A919Q4K6</accession>
<evidence type="ECO:0000313" key="8">
    <source>
        <dbReference type="Proteomes" id="UP000652354"/>
    </source>
</evidence>
<feature type="transmembrane region" description="Helical" evidence="5">
    <location>
        <begin position="91"/>
        <end position="108"/>
    </location>
</feature>
<name>A0A919Q4K6_9MICO</name>
<feature type="domain" description="Integral membrane bound transporter" evidence="6">
    <location>
        <begin position="168"/>
        <end position="287"/>
    </location>
</feature>
<reference evidence="7" key="1">
    <citation type="submission" date="2021-01" db="EMBL/GenBank/DDBJ databases">
        <title>Whole genome shotgun sequence of Demequina activiva NBRC 110675.</title>
        <authorList>
            <person name="Komaki H."/>
            <person name="Tamura T."/>
        </authorList>
    </citation>
    <scope>NUCLEOTIDE SEQUENCE</scope>
    <source>
        <strain evidence="7">NBRC 110675</strain>
    </source>
</reference>
<dbReference type="InterPro" id="IPR049453">
    <property type="entry name" value="Memb_transporter_dom"/>
</dbReference>
<feature type="transmembrane region" description="Helical" evidence="5">
    <location>
        <begin position="52"/>
        <end position="79"/>
    </location>
</feature>
<dbReference type="GO" id="GO:0016020">
    <property type="term" value="C:membrane"/>
    <property type="evidence" value="ECO:0007669"/>
    <property type="project" value="UniProtKB-SubCell"/>
</dbReference>
<sequence length="302" mass="29436">MRAASKAAALLAALVASAGLLGGVDLAVGALLGAVAILGLALTAAPWWELALFAVAVACCVAGALVVSGPIASAAWVALSVAVTAPSAMRHGAVTAVVPVLVAVAATGTQELSPAFACAGTAAAAGLFALILRLLGLGPLQSQRIPWHAMVWHLVVMGAATATATAAVIGLGLVHGVWVVVAIATVLVPMRDATIRAGRVRVAGTVMGAAVGTVLATVLPPWAALAIALVALLWGLASALVARRTEFVAYVAISIVCATAVLGGEAAAGVAVQRVGYTLAGAGIAILLGLVTAARDDAAPAS</sequence>
<proteinExistence type="predicted"/>
<dbReference type="AlphaFoldDB" id="A0A919Q4K6"/>
<evidence type="ECO:0000256" key="2">
    <source>
        <dbReference type="ARBA" id="ARBA00022692"/>
    </source>
</evidence>
<dbReference type="Proteomes" id="UP000652354">
    <property type="component" value="Unassembled WGS sequence"/>
</dbReference>
<feature type="transmembrane region" description="Helical" evidence="5">
    <location>
        <begin position="200"/>
        <end position="216"/>
    </location>
</feature>
<evidence type="ECO:0000256" key="1">
    <source>
        <dbReference type="ARBA" id="ARBA00004141"/>
    </source>
</evidence>
<dbReference type="EMBL" id="BONR01000005">
    <property type="protein sequence ID" value="GIG55454.1"/>
    <property type="molecule type" value="Genomic_DNA"/>
</dbReference>
<feature type="transmembrane region" description="Helical" evidence="5">
    <location>
        <begin position="155"/>
        <end position="188"/>
    </location>
</feature>
<keyword evidence="3 5" id="KW-1133">Transmembrane helix</keyword>
<organism evidence="7 8">
    <name type="scientific">Demequina activiva</name>
    <dbReference type="NCBI Taxonomy" id="1582364"/>
    <lineage>
        <taxon>Bacteria</taxon>
        <taxon>Bacillati</taxon>
        <taxon>Actinomycetota</taxon>
        <taxon>Actinomycetes</taxon>
        <taxon>Micrococcales</taxon>
        <taxon>Demequinaceae</taxon>
        <taxon>Demequina</taxon>
    </lineage>
</organism>
<keyword evidence="4 5" id="KW-0472">Membrane</keyword>
<evidence type="ECO:0000259" key="6">
    <source>
        <dbReference type="Pfam" id="PF13515"/>
    </source>
</evidence>
<feature type="transmembrane region" description="Helical" evidence="5">
    <location>
        <begin position="222"/>
        <end position="241"/>
    </location>
</feature>
<feature type="transmembrane region" description="Helical" evidence="5">
    <location>
        <begin position="248"/>
        <end position="269"/>
    </location>
</feature>
<feature type="transmembrane region" description="Helical" evidence="5">
    <location>
        <begin position="275"/>
        <end position="294"/>
    </location>
</feature>
<comment type="caution">
    <text evidence="7">The sequence shown here is derived from an EMBL/GenBank/DDBJ whole genome shotgun (WGS) entry which is preliminary data.</text>
</comment>